<sequence length="862" mass="97944">MENILINIIFTIIMLGLAVWDFVSYGKQKHRDFKSIIMSTGVLGTFVGIFVGLQDFNVNEIEKSVPFLLEGLKTAFYTSILGMSLAIILAIIQKGRAVKSDFENMMDYFSLQVSKLDELNKIKDIVEYGKKNLDFQREYYNTQKDNFSKIESYFHLSNQTLKEAMQHLAQGASKELISALEGVIRDFNKRITDQFGDNFKELNAAVSQMILWQSNYKDSIVQLDENLKNTLKVFCITQESLEMIAKRNEEVLGVYNALAHTIESSRIENEKLSGLLAGFKDMHKDASSALGAVNELTQVLQEAHLQALNHTQNNMSEIRGFLTQTLQEHKSTTKEVLAENLKVLENDYLKASENLLSLQKQFEEFNSQYLTQNKENLQNAINEFEESNIELKNRNLEMMGQTQENIQKYLESIKQDYLNSLSALKEIQQESLLLIEEQAKQSNHILTQHTNNLEVSLKDVGANLEEMSAKVATNLTKNSETLEQHMTNAVLNFDALLGNTTKTLQENLQESKNTLVALSKEIEDAMSVVTKSLDSLLNDTANSLSKSTQNIEESLVFANQTISDSFSQTAQEIGKSVHNLLEYNQKNSQEMQEIMKKNVATMDANLTQMTQNIQKYYQEIQDKMRASFGESYKNAIESFGAYIKNSTNAYQNQLVKFSQNNLEVILKNHSQSLESHEKIHANLQQTLMGIVESFNAESKQVIVSAKKFSQELLSASGEQLKEHSSEVIKQYSQLELKIKDSLQEMAQHYLGMLSTLTQQSIELPKNVSVELLNEFNKLQKNLGEALEKTYFSLESSHKGIEEILRIIQSNVSSSLTQTSNLNENLCKSLGELDGALSNITLGFRQDYEWFLRRIKELMGARN</sequence>
<keyword evidence="1" id="KW-0175">Coiled coil</keyword>
<dbReference type="STRING" id="35818.HPU229336_08830"/>
<keyword evidence="2" id="KW-0472">Membrane</keyword>
<feature type="coiled-coil region" evidence="1">
    <location>
        <begin position="334"/>
        <end position="397"/>
    </location>
</feature>
<feature type="coiled-coil region" evidence="1">
    <location>
        <begin position="501"/>
        <end position="528"/>
    </location>
</feature>
<name>A0A0N1ELF3_9HELI</name>
<dbReference type="EMBL" id="JNOC01000017">
    <property type="protein sequence ID" value="KPH56094.1"/>
    <property type="molecule type" value="Genomic_DNA"/>
</dbReference>
<feature type="transmembrane region" description="Helical" evidence="2">
    <location>
        <begin position="6"/>
        <end position="23"/>
    </location>
</feature>
<reference evidence="3 4" key="1">
    <citation type="submission" date="2014-06" db="EMBL/GenBank/DDBJ databases">
        <title>Helicobacter pullorum isolates in fresh chicken meat - phenotypic and genotypic features.</title>
        <authorList>
            <person name="Borges V."/>
            <person name="Santos A."/>
            <person name="Correia C.B."/>
            <person name="Saraiva M."/>
            <person name="Menard A."/>
            <person name="Vieira L."/>
            <person name="Sampaio D.A."/>
            <person name="Gomes J.P."/>
            <person name="Oleastro M."/>
        </authorList>
    </citation>
    <scope>NUCLEOTIDE SEQUENCE [LARGE SCALE GENOMIC DNA]</scope>
    <source>
        <strain evidence="3 4">229334/12</strain>
    </source>
</reference>
<dbReference type="AlphaFoldDB" id="A0A0N1ELF3"/>
<feature type="transmembrane region" description="Helical" evidence="2">
    <location>
        <begin position="74"/>
        <end position="92"/>
    </location>
</feature>
<comment type="caution">
    <text evidence="3">The sequence shown here is derived from an EMBL/GenBank/DDBJ whole genome shotgun (WGS) entry which is preliminary data.</text>
</comment>
<evidence type="ECO:0000313" key="3">
    <source>
        <dbReference type="EMBL" id="KPH56094.1"/>
    </source>
</evidence>
<dbReference type="Proteomes" id="UP000037997">
    <property type="component" value="Unassembled WGS sequence"/>
</dbReference>
<feature type="transmembrane region" description="Helical" evidence="2">
    <location>
        <begin position="35"/>
        <end position="54"/>
    </location>
</feature>
<evidence type="ECO:0000256" key="1">
    <source>
        <dbReference type="SAM" id="Coils"/>
    </source>
</evidence>
<gene>
    <name evidence="3" type="ORF">HPU229334_03360</name>
</gene>
<keyword evidence="2" id="KW-1133">Transmembrane helix</keyword>
<organism evidence="3 4">
    <name type="scientific">Helicobacter pullorum</name>
    <dbReference type="NCBI Taxonomy" id="35818"/>
    <lineage>
        <taxon>Bacteria</taxon>
        <taxon>Pseudomonadati</taxon>
        <taxon>Campylobacterota</taxon>
        <taxon>Epsilonproteobacteria</taxon>
        <taxon>Campylobacterales</taxon>
        <taxon>Helicobacteraceae</taxon>
        <taxon>Helicobacter</taxon>
    </lineage>
</organism>
<proteinExistence type="predicted"/>
<evidence type="ECO:0008006" key="5">
    <source>
        <dbReference type="Google" id="ProtNLM"/>
    </source>
</evidence>
<accession>A0A0N1ELF3</accession>
<protein>
    <recommendedName>
        <fullName evidence="5">MotA/TolQ/ExbB proton channel domain-containing protein</fullName>
    </recommendedName>
</protein>
<dbReference type="RefSeq" id="WP_054197715.1">
    <property type="nucleotide sequence ID" value="NZ_JNOC01000017.1"/>
</dbReference>
<dbReference type="PATRIC" id="fig|35818.11.peg.663"/>
<evidence type="ECO:0000256" key="2">
    <source>
        <dbReference type="SAM" id="Phobius"/>
    </source>
</evidence>
<evidence type="ECO:0000313" key="4">
    <source>
        <dbReference type="Proteomes" id="UP000037997"/>
    </source>
</evidence>
<dbReference type="SUPFAM" id="SSF58113">
    <property type="entry name" value="Apolipoprotein A-I"/>
    <property type="match status" value="1"/>
</dbReference>
<keyword evidence="2" id="KW-0812">Transmembrane</keyword>